<feature type="domain" description="Histidine kinase" evidence="11">
    <location>
        <begin position="382"/>
        <end position="597"/>
    </location>
</feature>
<dbReference type="SUPFAM" id="SSF53850">
    <property type="entry name" value="Periplasmic binding protein-like II"/>
    <property type="match status" value="1"/>
</dbReference>
<dbReference type="Pfam" id="PF02518">
    <property type="entry name" value="HATPase_c"/>
    <property type="match status" value="1"/>
</dbReference>
<dbReference type="RefSeq" id="WP_019441211.1">
    <property type="nucleotide sequence ID" value="NZ_ALOE01000014.1"/>
</dbReference>
<organism evidence="12 13">
    <name type="scientific">Moritella marina ATCC 15381</name>
    <dbReference type="NCBI Taxonomy" id="1202962"/>
    <lineage>
        <taxon>Bacteria</taxon>
        <taxon>Pseudomonadati</taxon>
        <taxon>Pseudomonadota</taxon>
        <taxon>Gammaproteobacteria</taxon>
        <taxon>Alteromonadales</taxon>
        <taxon>Moritellaceae</taxon>
        <taxon>Moritella</taxon>
    </lineage>
</organism>
<dbReference type="PANTHER" id="PTHR43065">
    <property type="entry name" value="SENSOR HISTIDINE KINASE"/>
    <property type="match status" value="1"/>
</dbReference>
<keyword evidence="9" id="KW-0812">Transmembrane</keyword>
<dbReference type="InterPro" id="IPR036097">
    <property type="entry name" value="HisK_dim/P_sf"/>
</dbReference>
<dbReference type="PROSITE" id="PS50109">
    <property type="entry name" value="HIS_KIN"/>
    <property type="match status" value="1"/>
</dbReference>
<dbReference type="SMART" id="SM00387">
    <property type="entry name" value="HATPase_c"/>
    <property type="match status" value="1"/>
</dbReference>
<dbReference type="InterPro" id="IPR003661">
    <property type="entry name" value="HisK_dim/P_dom"/>
</dbReference>
<keyword evidence="9" id="KW-0472">Membrane</keyword>
<keyword evidence="9" id="KW-1133">Transmembrane helix</keyword>
<dbReference type="KEGG" id="mmaa:FR932_17065"/>
<keyword evidence="5" id="KW-0547">Nucleotide-binding</keyword>
<dbReference type="PRINTS" id="PR00344">
    <property type="entry name" value="BCTRLSENSOR"/>
</dbReference>
<dbReference type="SUPFAM" id="SSF55874">
    <property type="entry name" value="ATPase domain of HSP90 chaperone/DNA topoisomerase II/histidine kinase"/>
    <property type="match status" value="1"/>
</dbReference>
<dbReference type="CDD" id="cd00082">
    <property type="entry name" value="HisKA"/>
    <property type="match status" value="1"/>
</dbReference>
<evidence type="ECO:0000256" key="9">
    <source>
        <dbReference type="SAM" id="Phobius"/>
    </source>
</evidence>
<dbReference type="GO" id="GO:0000155">
    <property type="term" value="F:phosphorelay sensor kinase activity"/>
    <property type="evidence" value="ECO:0007669"/>
    <property type="project" value="InterPro"/>
</dbReference>
<keyword evidence="4" id="KW-0808">Transferase</keyword>
<dbReference type="Gene3D" id="3.30.565.10">
    <property type="entry name" value="Histidine kinase-like ATPase, C-terminal domain"/>
    <property type="match status" value="1"/>
</dbReference>
<dbReference type="EC" id="2.7.13.3" evidence="2"/>
<feature type="signal peptide" evidence="10">
    <location>
        <begin position="1"/>
        <end position="21"/>
    </location>
</feature>
<keyword evidence="7" id="KW-0067">ATP-binding</keyword>
<comment type="catalytic activity">
    <reaction evidence="1">
        <text>ATP + protein L-histidine = ADP + protein N-phospho-L-histidine.</text>
        <dbReference type="EC" id="2.7.13.3"/>
    </reaction>
</comment>
<evidence type="ECO:0000256" key="7">
    <source>
        <dbReference type="ARBA" id="ARBA00022840"/>
    </source>
</evidence>
<dbReference type="AlphaFoldDB" id="A0A5J6WMM2"/>
<dbReference type="InterPro" id="IPR005467">
    <property type="entry name" value="His_kinase_dom"/>
</dbReference>
<dbReference type="Gene3D" id="1.10.287.130">
    <property type="match status" value="1"/>
</dbReference>
<evidence type="ECO:0000313" key="13">
    <source>
        <dbReference type="Proteomes" id="UP000327424"/>
    </source>
</evidence>
<dbReference type="InterPro" id="IPR003594">
    <property type="entry name" value="HATPase_dom"/>
</dbReference>
<dbReference type="PANTHER" id="PTHR43065:SF10">
    <property type="entry name" value="PEROXIDE STRESS-ACTIVATED HISTIDINE KINASE MAK3"/>
    <property type="match status" value="1"/>
</dbReference>
<dbReference type="Pfam" id="PF12974">
    <property type="entry name" value="Phosphonate-bd"/>
    <property type="match status" value="1"/>
</dbReference>
<protein>
    <recommendedName>
        <fullName evidence="2">histidine kinase</fullName>
        <ecNumber evidence="2">2.7.13.3</ecNumber>
    </recommendedName>
</protein>
<evidence type="ECO:0000256" key="3">
    <source>
        <dbReference type="ARBA" id="ARBA00022553"/>
    </source>
</evidence>
<keyword evidence="6 12" id="KW-0418">Kinase</keyword>
<feature type="transmembrane region" description="Helical" evidence="9">
    <location>
        <begin position="324"/>
        <end position="342"/>
    </location>
</feature>
<dbReference type="InterPro" id="IPR004358">
    <property type="entry name" value="Sig_transdc_His_kin-like_C"/>
</dbReference>
<gene>
    <name evidence="12" type="ORF">FR932_17065</name>
</gene>
<keyword evidence="3" id="KW-0597">Phosphoprotein</keyword>
<keyword evidence="13" id="KW-1185">Reference proteome</keyword>
<reference evidence="12 13" key="1">
    <citation type="submission" date="2019-09" db="EMBL/GenBank/DDBJ databases">
        <title>Hybrid Assembly of the complete Genome of the Deep-Sea Bacterium Moritella marina from long Nanopore and Illumina reads.</title>
        <authorList>
            <person name="Magin S."/>
            <person name="Georgoulis A."/>
            <person name="Papadimitriou K."/>
            <person name="Iliakis G."/>
            <person name="Vorgias C.E."/>
        </authorList>
    </citation>
    <scope>NUCLEOTIDE SEQUENCE [LARGE SCALE GENOMIC DNA]</scope>
    <source>
        <strain evidence="12 13">MP-1</strain>
    </source>
</reference>
<evidence type="ECO:0000256" key="8">
    <source>
        <dbReference type="ARBA" id="ARBA00023012"/>
    </source>
</evidence>
<evidence type="ECO:0000313" key="12">
    <source>
        <dbReference type="EMBL" id="QFI39426.1"/>
    </source>
</evidence>
<evidence type="ECO:0000256" key="10">
    <source>
        <dbReference type="SAM" id="SignalP"/>
    </source>
</evidence>
<keyword evidence="8" id="KW-0902">Two-component regulatory system</keyword>
<evidence type="ECO:0000256" key="4">
    <source>
        <dbReference type="ARBA" id="ARBA00022679"/>
    </source>
</evidence>
<dbReference type="Pfam" id="PF00512">
    <property type="entry name" value="HisKA"/>
    <property type="match status" value="1"/>
</dbReference>
<dbReference type="Gene3D" id="3.40.190.10">
    <property type="entry name" value="Periplasmic binding protein-like II"/>
    <property type="match status" value="1"/>
</dbReference>
<sequence>MANVLIKVVIATLLMMTQVHASNATDPKTAIKPIITTVDVGVLATRGVFEAKQRWQPTLLWLQSQIPNSEFRLHPFTLVEMEIAVEQQSVDVVVTNPGQAVRLGRQYPLSWLATLNSKLGDGTHVIGSALIVRADSHYQHLVDVSGDKIAAVASNAFGGYLTMQLTVQNLGINPTAFFSDVSFLGFPVDAIIYQLRDGYVDAAVVPVCQLESMLEEGLIQQGVFRVLDDISPDNFACALSTQLYPNWSIAKTSAISATLAKKITRALLALPGDHAASIAAYSTGWTPPISQLSVDQLYRDLDMHPLQRPWWQEAAVWIKKNQQWAWVVFLFVLLLSVYHLILEYRFSRSERKLTATLNRLKEKNAMLEHAQRVAIVGELGSSLAHEINQPLAAILNYSQGGLLRINKGADASAITPALEKIQQQVKRADDIVQRLRTLINKRAVAKSRCNVQILLTDTLELLEYDFQQKNITVSQSCVGNVVDLEADIVGLQQVLLNVLNNAADACLMRDPAVLVNNQISIESHYSDDRLILTVTDNGIGLTAASAELQNAFFTTKKEGLGLGLAICRDVIEAHHGQFSLVAADPIGCRVSIQLPLP</sequence>
<keyword evidence="10" id="KW-0732">Signal</keyword>
<evidence type="ECO:0000256" key="5">
    <source>
        <dbReference type="ARBA" id="ARBA00022741"/>
    </source>
</evidence>
<dbReference type="SUPFAM" id="SSF47384">
    <property type="entry name" value="Homodimeric domain of signal transducing histidine kinase"/>
    <property type="match status" value="1"/>
</dbReference>
<evidence type="ECO:0000256" key="1">
    <source>
        <dbReference type="ARBA" id="ARBA00000085"/>
    </source>
</evidence>
<dbReference type="OrthoDB" id="1931120at2"/>
<proteinExistence type="predicted"/>
<dbReference type="EMBL" id="CP044399">
    <property type="protein sequence ID" value="QFI39426.1"/>
    <property type="molecule type" value="Genomic_DNA"/>
</dbReference>
<dbReference type="InterPro" id="IPR036890">
    <property type="entry name" value="HATPase_C_sf"/>
</dbReference>
<dbReference type="SMART" id="SM00388">
    <property type="entry name" value="HisKA"/>
    <property type="match status" value="1"/>
</dbReference>
<evidence type="ECO:0000256" key="2">
    <source>
        <dbReference type="ARBA" id="ARBA00012438"/>
    </source>
</evidence>
<dbReference type="Proteomes" id="UP000327424">
    <property type="component" value="Chromosome"/>
</dbReference>
<name>A0A5J6WMM2_MORMI</name>
<dbReference type="GO" id="GO:0005524">
    <property type="term" value="F:ATP binding"/>
    <property type="evidence" value="ECO:0007669"/>
    <property type="project" value="UniProtKB-KW"/>
</dbReference>
<evidence type="ECO:0000259" key="11">
    <source>
        <dbReference type="PROSITE" id="PS50109"/>
    </source>
</evidence>
<evidence type="ECO:0000256" key="6">
    <source>
        <dbReference type="ARBA" id="ARBA00022777"/>
    </source>
</evidence>
<feature type="chain" id="PRO_5023930550" description="histidine kinase" evidence="10">
    <location>
        <begin position="22"/>
        <end position="597"/>
    </location>
</feature>
<accession>A0A5J6WMM2</accession>